<feature type="compositionally biased region" description="Basic residues" evidence="1">
    <location>
        <begin position="34"/>
        <end position="46"/>
    </location>
</feature>
<dbReference type="Proteomes" id="UP000318080">
    <property type="component" value="Unassembled WGS sequence"/>
</dbReference>
<evidence type="ECO:0000313" key="2">
    <source>
        <dbReference type="EMBL" id="TQE42907.1"/>
    </source>
</evidence>
<evidence type="ECO:0000313" key="3">
    <source>
        <dbReference type="Proteomes" id="UP000318080"/>
    </source>
</evidence>
<evidence type="ECO:0000256" key="1">
    <source>
        <dbReference type="SAM" id="MobiDB-lite"/>
    </source>
</evidence>
<accession>A0A540R5I7</accession>
<feature type="compositionally biased region" description="Low complexity" evidence="1">
    <location>
        <begin position="8"/>
        <end position="33"/>
    </location>
</feature>
<name>A0A540R5I7_9CORY</name>
<organism evidence="2 3">
    <name type="scientific">Corynebacterium phoceense</name>
    <dbReference type="NCBI Taxonomy" id="1686286"/>
    <lineage>
        <taxon>Bacteria</taxon>
        <taxon>Bacillati</taxon>
        <taxon>Actinomycetota</taxon>
        <taxon>Actinomycetes</taxon>
        <taxon>Mycobacteriales</taxon>
        <taxon>Corynebacteriaceae</taxon>
        <taxon>Corynebacterium</taxon>
    </lineage>
</organism>
<proteinExistence type="predicted"/>
<feature type="compositionally biased region" description="Basic residues" evidence="1">
    <location>
        <begin position="56"/>
        <end position="71"/>
    </location>
</feature>
<gene>
    <name evidence="2" type="ORF">EJK80_10045</name>
</gene>
<sequence length="71" mass="8057">MPLPPASPRSSRPPSCRASPCSSVPRRASSSATRRTRSPRPRRRPVRCWPRPGPLGRRRPASSRSRWRACR</sequence>
<protein>
    <submittedName>
        <fullName evidence="2">Uncharacterized protein</fullName>
    </submittedName>
</protein>
<dbReference type="AlphaFoldDB" id="A0A540R5I7"/>
<dbReference type="EMBL" id="VHIR01000016">
    <property type="protein sequence ID" value="TQE42907.1"/>
    <property type="molecule type" value="Genomic_DNA"/>
</dbReference>
<reference evidence="2 3" key="1">
    <citation type="submission" date="2019-06" db="EMBL/GenBank/DDBJ databases">
        <title>Draft genome of C. phoceense Strain 272.</title>
        <authorList>
            <person name="Pacheco L.G.C."/>
            <person name="Barberis C.M."/>
            <person name="Almuzara M.N."/>
            <person name="Traglia G.M."/>
            <person name="Santos C.S."/>
            <person name="Rocha D.J.P.G."/>
            <person name="Aguiar E.R.G.R."/>
            <person name="Vay C.A."/>
        </authorList>
    </citation>
    <scope>NUCLEOTIDE SEQUENCE [LARGE SCALE GENOMIC DNA]</scope>
    <source>
        <strain evidence="2 3">272</strain>
    </source>
</reference>
<comment type="caution">
    <text evidence="2">The sequence shown here is derived from an EMBL/GenBank/DDBJ whole genome shotgun (WGS) entry which is preliminary data.</text>
</comment>
<keyword evidence="3" id="KW-1185">Reference proteome</keyword>
<feature type="region of interest" description="Disordered" evidence="1">
    <location>
        <begin position="1"/>
        <end position="71"/>
    </location>
</feature>